<accession>A0A0J6XPL4</accession>
<comment type="caution">
    <text evidence="2">The sequence shown here is derived from an EMBL/GenBank/DDBJ whole genome shotgun (WGS) entry which is preliminary data.</text>
</comment>
<dbReference type="RefSeq" id="WP_048476976.1">
    <property type="nucleotide sequence ID" value="NZ_JBIRUD010000012.1"/>
</dbReference>
<evidence type="ECO:0000313" key="3">
    <source>
        <dbReference type="Proteomes" id="UP000035932"/>
    </source>
</evidence>
<dbReference type="PATRIC" id="fig|66430.4.peg.5316"/>
<dbReference type="STRING" id="66430.ACS04_14420"/>
<reference evidence="2 3" key="1">
    <citation type="submission" date="2015-06" db="EMBL/GenBank/DDBJ databases">
        <title>Recapitulation of the evolution of biosynthetic gene clusters reveals hidden chemical diversity on bacterial genomes.</title>
        <authorList>
            <person name="Cruz-Morales P."/>
            <person name="Martinez-Guerrero C."/>
            <person name="Morales-Escalante M.A."/>
            <person name="Yanez-Guerra L.A."/>
            <person name="Kopp J.F."/>
            <person name="Feldmann J."/>
            <person name="Ramos-Aboites H.E."/>
            <person name="Barona-Gomez F."/>
        </authorList>
    </citation>
    <scope>NUCLEOTIDE SEQUENCE [LARGE SCALE GENOMIC DNA]</scope>
    <source>
        <strain evidence="2 3">ATCC 31245</strain>
    </source>
</reference>
<name>A0A0J6XPL4_9ACTN</name>
<dbReference type="Pfam" id="PF04149">
    <property type="entry name" value="DUF397"/>
    <property type="match status" value="2"/>
</dbReference>
<organism evidence="2 3">
    <name type="scientific">Streptomyces roseus</name>
    <dbReference type="NCBI Taxonomy" id="66430"/>
    <lineage>
        <taxon>Bacteria</taxon>
        <taxon>Bacillati</taxon>
        <taxon>Actinomycetota</taxon>
        <taxon>Actinomycetes</taxon>
        <taxon>Kitasatosporales</taxon>
        <taxon>Streptomycetaceae</taxon>
        <taxon>Streptomyces</taxon>
    </lineage>
</organism>
<dbReference type="EMBL" id="LFML01000053">
    <property type="protein sequence ID" value="KMO97169.1"/>
    <property type="molecule type" value="Genomic_DNA"/>
</dbReference>
<dbReference type="AlphaFoldDB" id="A0A0J6XPL4"/>
<dbReference type="OrthoDB" id="4562195at2"/>
<protein>
    <submittedName>
        <fullName evidence="2">Toxin</fullName>
    </submittedName>
</protein>
<gene>
    <name evidence="2" type="ORF">ACS04_14420</name>
</gene>
<evidence type="ECO:0000313" key="2">
    <source>
        <dbReference type="EMBL" id="KMO97169.1"/>
    </source>
</evidence>
<dbReference type="InterPro" id="IPR007278">
    <property type="entry name" value="DUF397"/>
</dbReference>
<evidence type="ECO:0000259" key="1">
    <source>
        <dbReference type="Pfam" id="PF04149"/>
    </source>
</evidence>
<dbReference type="Proteomes" id="UP000035932">
    <property type="component" value="Unassembled WGS sequence"/>
</dbReference>
<feature type="domain" description="DUF397" evidence="1">
    <location>
        <begin position="8"/>
        <end position="25"/>
    </location>
</feature>
<sequence>MSSTELIWFKSSYSDDEGSNCVEVALDWHKSTYSDGEGSACVEVATCAHAVHVRDSKLGGDGPTFAVPAGAWQAFLSQVS</sequence>
<proteinExistence type="predicted"/>
<keyword evidence="3" id="KW-1185">Reference proteome</keyword>
<feature type="domain" description="DUF397" evidence="1">
    <location>
        <begin position="27"/>
        <end position="79"/>
    </location>
</feature>